<keyword evidence="3" id="KW-0540">Nuclease</keyword>
<keyword evidence="4" id="KW-0255">Endonuclease</keyword>
<dbReference type="PANTHER" id="PTHR37984">
    <property type="entry name" value="PROTEIN CBG26694"/>
    <property type="match status" value="1"/>
</dbReference>
<feature type="domain" description="Integrase catalytic" evidence="7">
    <location>
        <begin position="264"/>
        <end position="349"/>
    </location>
</feature>
<dbReference type="InterPro" id="IPR001584">
    <property type="entry name" value="Integrase_cat-core"/>
</dbReference>
<dbReference type="InterPro" id="IPR012337">
    <property type="entry name" value="RNaseH-like_sf"/>
</dbReference>
<dbReference type="GO" id="GO:0004519">
    <property type="term" value="F:endonuclease activity"/>
    <property type="evidence" value="ECO:0007669"/>
    <property type="project" value="UniProtKB-KW"/>
</dbReference>
<dbReference type="Pfam" id="PF17917">
    <property type="entry name" value="RT_RNaseH"/>
    <property type="match status" value="1"/>
</dbReference>
<dbReference type="SUPFAM" id="SSF56672">
    <property type="entry name" value="DNA/RNA polymerases"/>
    <property type="match status" value="1"/>
</dbReference>
<evidence type="ECO:0000256" key="6">
    <source>
        <dbReference type="ARBA" id="ARBA00022918"/>
    </source>
</evidence>
<name>A0AAW2TKU0_9LAMI</name>
<dbReference type="PROSITE" id="PS50994">
    <property type="entry name" value="INTEGRASE"/>
    <property type="match status" value="1"/>
</dbReference>
<dbReference type="GO" id="GO:0016787">
    <property type="term" value="F:hydrolase activity"/>
    <property type="evidence" value="ECO:0007669"/>
    <property type="project" value="UniProtKB-KW"/>
</dbReference>
<keyword evidence="1" id="KW-0808">Transferase</keyword>
<dbReference type="CDD" id="cd09274">
    <property type="entry name" value="RNase_HI_RT_Ty3"/>
    <property type="match status" value="1"/>
</dbReference>
<dbReference type="InterPro" id="IPR050951">
    <property type="entry name" value="Retrovirus_Pol_polyprotein"/>
</dbReference>
<sequence length="349" mass="39175">MTSLSVLALPDFSLPFDITTDASGMAVGAVLSQNNHPIAFFSKKMCPRMCAASAYVRELYAITEAVRKWRQYLLDRPFHIYTDHQSIKGLLTQTVQTPEQTKWLSKLMGFSYEIHYKPGTDNMVADALSHVSTESTGSYLAVSSPIPLWLDRLRIFYASHPSGQRLLQLVSPSARPHCPFKERAGLLYHKDRLYIPPDSGLSQRLIAEFHSTSLGGHSGIKPTLARLAAAFSWPGMHKEVKQFIQLCAPCQQNKYLPHSPYGLLQSLPMPQQVWEDISMDVITHIPTSAGKSVIWVVVDRLTKFAHFIALTPGFTASSLASLFIFKIYRLHGAPKLIISDRDRIFVSRF</sequence>
<evidence type="ECO:0000256" key="3">
    <source>
        <dbReference type="ARBA" id="ARBA00022722"/>
    </source>
</evidence>
<proteinExistence type="predicted"/>
<comment type="caution">
    <text evidence="8">The sequence shown here is derived from an EMBL/GenBank/DDBJ whole genome shotgun (WGS) entry which is preliminary data.</text>
</comment>
<evidence type="ECO:0000313" key="8">
    <source>
        <dbReference type="EMBL" id="KAL0405381.1"/>
    </source>
</evidence>
<keyword evidence="5" id="KW-0378">Hydrolase</keyword>
<dbReference type="InterPro" id="IPR041588">
    <property type="entry name" value="Integrase_H2C2"/>
</dbReference>
<evidence type="ECO:0000256" key="4">
    <source>
        <dbReference type="ARBA" id="ARBA00022759"/>
    </source>
</evidence>
<protein>
    <submittedName>
        <fullName evidence="8">Retrovirus-related Pol polyprotein from transposon.6</fullName>
    </submittedName>
</protein>
<dbReference type="GO" id="GO:0015074">
    <property type="term" value="P:DNA integration"/>
    <property type="evidence" value="ECO:0007669"/>
    <property type="project" value="InterPro"/>
</dbReference>
<dbReference type="Gene3D" id="3.10.20.370">
    <property type="match status" value="1"/>
</dbReference>
<dbReference type="SUPFAM" id="SSF53098">
    <property type="entry name" value="Ribonuclease H-like"/>
    <property type="match status" value="1"/>
</dbReference>
<dbReference type="InterPro" id="IPR036397">
    <property type="entry name" value="RNaseH_sf"/>
</dbReference>
<evidence type="ECO:0000259" key="7">
    <source>
        <dbReference type="PROSITE" id="PS50994"/>
    </source>
</evidence>
<evidence type="ECO:0000256" key="2">
    <source>
        <dbReference type="ARBA" id="ARBA00022695"/>
    </source>
</evidence>
<gene>
    <name evidence="8" type="ORF">Slati_3852000</name>
</gene>
<reference evidence="8" key="1">
    <citation type="submission" date="2020-06" db="EMBL/GenBank/DDBJ databases">
        <authorList>
            <person name="Li T."/>
            <person name="Hu X."/>
            <person name="Zhang T."/>
            <person name="Song X."/>
            <person name="Zhang H."/>
            <person name="Dai N."/>
            <person name="Sheng W."/>
            <person name="Hou X."/>
            <person name="Wei L."/>
        </authorList>
    </citation>
    <scope>NUCLEOTIDE SEQUENCE</scope>
    <source>
        <strain evidence="8">KEN1</strain>
        <tissue evidence="8">Leaf</tissue>
    </source>
</reference>
<organism evidence="8">
    <name type="scientific">Sesamum latifolium</name>
    <dbReference type="NCBI Taxonomy" id="2727402"/>
    <lineage>
        <taxon>Eukaryota</taxon>
        <taxon>Viridiplantae</taxon>
        <taxon>Streptophyta</taxon>
        <taxon>Embryophyta</taxon>
        <taxon>Tracheophyta</taxon>
        <taxon>Spermatophyta</taxon>
        <taxon>Magnoliopsida</taxon>
        <taxon>eudicotyledons</taxon>
        <taxon>Gunneridae</taxon>
        <taxon>Pentapetalae</taxon>
        <taxon>asterids</taxon>
        <taxon>lamiids</taxon>
        <taxon>Lamiales</taxon>
        <taxon>Pedaliaceae</taxon>
        <taxon>Sesamum</taxon>
    </lineage>
</organism>
<dbReference type="Gene3D" id="3.30.420.10">
    <property type="entry name" value="Ribonuclease H-like superfamily/Ribonuclease H"/>
    <property type="match status" value="1"/>
</dbReference>
<keyword evidence="2" id="KW-0548">Nucleotidyltransferase</keyword>
<dbReference type="AlphaFoldDB" id="A0AAW2TKU0"/>
<dbReference type="PANTHER" id="PTHR37984:SF5">
    <property type="entry name" value="PROTEIN NYNRIN-LIKE"/>
    <property type="match status" value="1"/>
</dbReference>
<reference evidence="8" key="2">
    <citation type="journal article" date="2024" name="Plant">
        <title>Genomic evolution and insights into agronomic trait innovations of Sesamum species.</title>
        <authorList>
            <person name="Miao H."/>
            <person name="Wang L."/>
            <person name="Qu L."/>
            <person name="Liu H."/>
            <person name="Sun Y."/>
            <person name="Le M."/>
            <person name="Wang Q."/>
            <person name="Wei S."/>
            <person name="Zheng Y."/>
            <person name="Lin W."/>
            <person name="Duan Y."/>
            <person name="Cao H."/>
            <person name="Xiong S."/>
            <person name="Wang X."/>
            <person name="Wei L."/>
            <person name="Li C."/>
            <person name="Ma Q."/>
            <person name="Ju M."/>
            <person name="Zhao R."/>
            <person name="Li G."/>
            <person name="Mu C."/>
            <person name="Tian Q."/>
            <person name="Mei H."/>
            <person name="Zhang T."/>
            <person name="Gao T."/>
            <person name="Zhang H."/>
        </authorList>
    </citation>
    <scope>NUCLEOTIDE SEQUENCE</scope>
    <source>
        <strain evidence="8">KEN1</strain>
    </source>
</reference>
<dbReference type="InterPro" id="IPR041373">
    <property type="entry name" value="RT_RNaseH"/>
</dbReference>
<keyword evidence="6" id="KW-0695">RNA-directed DNA polymerase</keyword>
<dbReference type="Pfam" id="PF17921">
    <property type="entry name" value="Integrase_H2C2"/>
    <property type="match status" value="1"/>
</dbReference>
<dbReference type="InterPro" id="IPR043502">
    <property type="entry name" value="DNA/RNA_pol_sf"/>
</dbReference>
<evidence type="ECO:0000256" key="1">
    <source>
        <dbReference type="ARBA" id="ARBA00022679"/>
    </source>
</evidence>
<dbReference type="GO" id="GO:0003676">
    <property type="term" value="F:nucleic acid binding"/>
    <property type="evidence" value="ECO:0007669"/>
    <property type="project" value="InterPro"/>
</dbReference>
<dbReference type="GO" id="GO:0003964">
    <property type="term" value="F:RNA-directed DNA polymerase activity"/>
    <property type="evidence" value="ECO:0007669"/>
    <property type="project" value="UniProtKB-KW"/>
</dbReference>
<dbReference type="EMBL" id="JACGWN010000014">
    <property type="protein sequence ID" value="KAL0405381.1"/>
    <property type="molecule type" value="Genomic_DNA"/>
</dbReference>
<evidence type="ECO:0000256" key="5">
    <source>
        <dbReference type="ARBA" id="ARBA00022801"/>
    </source>
</evidence>
<dbReference type="Gene3D" id="1.10.340.70">
    <property type="match status" value="1"/>
</dbReference>
<accession>A0AAW2TKU0</accession>